<dbReference type="GO" id="GO:0004441">
    <property type="term" value="F:inositol-1,4-bisphosphate 1-phosphatase activity"/>
    <property type="evidence" value="ECO:0007669"/>
    <property type="project" value="UniProtKB-EC"/>
</dbReference>
<gene>
    <name evidence="1" type="ORF">SPHA_32626</name>
</gene>
<protein>
    <submittedName>
        <fullName evidence="1">INPP1</fullName>
        <ecNumber evidence="1">3.1.3.57</ecNumber>
    </submittedName>
</protein>
<keyword evidence="2" id="KW-1185">Reference proteome</keyword>
<dbReference type="Gene3D" id="3.30.540.10">
    <property type="entry name" value="Fructose-1,6-Bisphosphatase, subunit A, domain 1"/>
    <property type="match status" value="1"/>
</dbReference>
<accession>A0A812CEA9</accession>
<organism evidence="1 2">
    <name type="scientific">Acanthosepion pharaonis</name>
    <name type="common">Pharaoh cuttlefish</name>
    <name type="synonym">Sepia pharaonis</name>
    <dbReference type="NCBI Taxonomy" id="158019"/>
    <lineage>
        <taxon>Eukaryota</taxon>
        <taxon>Metazoa</taxon>
        <taxon>Spiralia</taxon>
        <taxon>Lophotrochozoa</taxon>
        <taxon>Mollusca</taxon>
        <taxon>Cephalopoda</taxon>
        <taxon>Coleoidea</taxon>
        <taxon>Decapodiformes</taxon>
        <taxon>Sepiida</taxon>
        <taxon>Sepiina</taxon>
        <taxon>Sepiidae</taxon>
        <taxon>Acanthosepion</taxon>
    </lineage>
</organism>
<keyword evidence="1" id="KW-0378">Hydrolase</keyword>
<dbReference type="Proteomes" id="UP000597762">
    <property type="component" value="Unassembled WGS sequence"/>
</dbReference>
<sequence>MLEHRTHHILGLCGSECLASFPTLNTHTTTTLWLFTNSVSCPDIKRTVMKISDLAYALISAATKGANVASIIRSEDTLLQLLTEEKTGDQKNERFVQDFKTLADVLIQEMVRHDLDRKFPGLGENLYGEESSEFTNAIGETVNVEIKPSQQENYELLCKSNLF</sequence>
<name>A0A812CEA9_ACAPH</name>
<proteinExistence type="predicted"/>
<evidence type="ECO:0000313" key="1">
    <source>
        <dbReference type="EMBL" id="CAE1261236.1"/>
    </source>
</evidence>
<comment type="caution">
    <text evidence="1">The sequence shown here is derived from an EMBL/GenBank/DDBJ whole genome shotgun (WGS) entry which is preliminary data.</text>
</comment>
<reference evidence="1" key="1">
    <citation type="submission" date="2021-01" db="EMBL/GenBank/DDBJ databases">
        <authorList>
            <person name="Li R."/>
            <person name="Bekaert M."/>
        </authorList>
    </citation>
    <scope>NUCLEOTIDE SEQUENCE</scope>
    <source>
        <strain evidence="1">Farmed</strain>
    </source>
</reference>
<dbReference type="OrthoDB" id="9977309at2759"/>
<evidence type="ECO:0000313" key="2">
    <source>
        <dbReference type="Proteomes" id="UP000597762"/>
    </source>
</evidence>
<dbReference type="EC" id="3.1.3.57" evidence="1"/>
<dbReference type="EMBL" id="CAHIKZ030001359">
    <property type="protein sequence ID" value="CAE1261236.1"/>
    <property type="molecule type" value="Genomic_DNA"/>
</dbReference>
<dbReference type="AlphaFoldDB" id="A0A812CEA9"/>
<dbReference type="SUPFAM" id="SSF56655">
    <property type="entry name" value="Carbohydrate phosphatase"/>
    <property type="match status" value="1"/>
</dbReference>